<evidence type="ECO:0000256" key="2">
    <source>
        <dbReference type="ARBA" id="ARBA00006175"/>
    </source>
</evidence>
<keyword evidence="5 8" id="KW-0472">Membrane</keyword>
<dbReference type="SUPFAM" id="SSF81338">
    <property type="entry name" value="Aquaporin-like"/>
    <property type="match status" value="1"/>
</dbReference>
<keyword evidence="6" id="KW-0813">Transport</keyword>
<evidence type="ECO:0000256" key="7">
    <source>
        <dbReference type="SAM" id="MobiDB-lite"/>
    </source>
</evidence>
<feature type="transmembrane region" description="Helical" evidence="8">
    <location>
        <begin position="87"/>
        <end position="102"/>
    </location>
</feature>
<dbReference type="Pfam" id="PF00230">
    <property type="entry name" value="MIP"/>
    <property type="match status" value="1"/>
</dbReference>
<evidence type="ECO:0000256" key="5">
    <source>
        <dbReference type="ARBA" id="ARBA00023136"/>
    </source>
</evidence>
<evidence type="ECO:0000256" key="3">
    <source>
        <dbReference type="ARBA" id="ARBA00022692"/>
    </source>
</evidence>
<dbReference type="InterPro" id="IPR000425">
    <property type="entry name" value="MIP"/>
</dbReference>
<feature type="compositionally biased region" description="Basic and acidic residues" evidence="7">
    <location>
        <begin position="300"/>
        <end position="322"/>
    </location>
</feature>
<name>A0ABR3IQ92_9AGAR</name>
<dbReference type="EMBL" id="JASNQZ010000018">
    <property type="protein sequence ID" value="KAL0945459.1"/>
    <property type="molecule type" value="Genomic_DNA"/>
</dbReference>
<evidence type="ECO:0008006" key="11">
    <source>
        <dbReference type="Google" id="ProtNLM"/>
    </source>
</evidence>
<reference evidence="10" key="1">
    <citation type="submission" date="2024-06" db="EMBL/GenBank/DDBJ databases">
        <title>Multi-omics analyses provide insights into the biosynthesis of the anticancer antibiotic pleurotin in Hohenbuehelia grisea.</title>
        <authorList>
            <person name="Weaver J.A."/>
            <person name="Alberti F."/>
        </authorList>
    </citation>
    <scope>NUCLEOTIDE SEQUENCE [LARGE SCALE GENOMIC DNA]</scope>
    <source>
        <strain evidence="10">T-177</strain>
    </source>
</reference>
<proteinExistence type="inferred from homology"/>
<evidence type="ECO:0000313" key="10">
    <source>
        <dbReference type="Proteomes" id="UP001556367"/>
    </source>
</evidence>
<comment type="subcellular location">
    <subcellularLocation>
        <location evidence="1">Membrane</location>
        <topology evidence="1">Multi-pass membrane protein</topology>
    </subcellularLocation>
</comment>
<dbReference type="InterPro" id="IPR034294">
    <property type="entry name" value="Aquaporin_transptr"/>
</dbReference>
<feature type="transmembrane region" description="Helical" evidence="8">
    <location>
        <begin position="20"/>
        <end position="42"/>
    </location>
</feature>
<comment type="caution">
    <text evidence="9">The sequence shown here is derived from an EMBL/GenBank/DDBJ whole genome shotgun (WGS) entry which is preliminary data.</text>
</comment>
<keyword evidence="4 8" id="KW-1133">Transmembrane helix</keyword>
<evidence type="ECO:0000256" key="6">
    <source>
        <dbReference type="RuleBase" id="RU000477"/>
    </source>
</evidence>
<organism evidence="9 10">
    <name type="scientific">Hohenbuehelia grisea</name>
    <dbReference type="NCBI Taxonomy" id="104357"/>
    <lineage>
        <taxon>Eukaryota</taxon>
        <taxon>Fungi</taxon>
        <taxon>Dikarya</taxon>
        <taxon>Basidiomycota</taxon>
        <taxon>Agaricomycotina</taxon>
        <taxon>Agaricomycetes</taxon>
        <taxon>Agaricomycetidae</taxon>
        <taxon>Agaricales</taxon>
        <taxon>Pleurotineae</taxon>
        <taxon>Pleurotaceae</taxon>
        <taxon>Hohenbuehelia</taxon>
    </lineage>
</organism>
<dbReference type="InterPro" id="IPR023271">
    <property type="entry name" value="Aquaporin-like"/>
</dbReference>
<feature type="region of interest" description="Disordered" evidence="7">
    <location>
        <begin position="277"/>
        <end position="322"/>
    </location>
</feature>
<evidence type="ECO:0000313" key="9">
    <source>
        <dbReference type="EMBL" id="KAL0945459.1"/>
    </source>
</evidence>
<evidence type="ECO:0000256" key="4">
    <source>
        <dbReference type="ARBA" id="ARBA00022989"/>
    </source>
</evidence>
<evidence type="ECO:0000256" key="8">
    <source>
        <dbReference type="SAM" id="Phobius"/>
    </source>
</evidence>
<sequence>MVSQYTHEYLFENLVDDCHAALLEFVGTTMFLLLGFGGIQAAAAEAQVDATALGGTSSVQRVLYVATSMGFSLLVSAWLFFRVTGSLFNPNVSLALLLCGIIRPVRFVLYCIAQLVGAIAASAIVRGLTSAPLAVNTTLSAQTNLAQGVFIEMFITTALVLSVLMLAAEKHPTTPFAPIGVGLTLFTGHLFAVYYTGAGMNTARSFGPAVVSGFPDGHHWVYWIGPFLGSLLGSAFYSTLKHYRYWILNPHQDTPDSSKSPTDPVVKARSVFSERTFMPDGPRASVGDGVAPRKMSVGSHSDKHAATSNTTHEREKVNGSMV</sequence>
<feature type="transmembrane region" description="Helical" evidence="8">
    <location>
        <begin position="145"/>
        <end position="167"/>
    </location>
</feature>
<protein>
    <recommendedName>
        <fullName evidence="11">Aquaporin-like protein</fullName>
    </recommendedName>
</protein>
<gene>
    <name evidence="9" type="ORF">HGRIS_000949</name>
</gene>
<feature type="transmembrane region" description="Helical" evidence="8">
    <location>
        <begin position="107"/>
        <end position="125"/>
    </location>
</feature>
<keyword evidence="10" id="KW-1185">Reference proteome</keyword>
<evidence type="ECO:0000256" key="1">
    <source>
        <dbReference type="ARBA" id="ARBA00004141"/>
    </source>
</evidence>
<dbReference type="Gene3D" id="1.20.1080.10">
    <property type="entry name" value="Glycerol uptake facilitator protein"/>
    <property type="match status" value="1"/>
</dbReference>
<dbReference type="PANTHER" id="PTHR19139">
    <property type="entry name" value="AQUAPORIN TRANSPORTER"/>
    <property type="match status" value="1"/>
</dbReference>
<dbReference type="Proteomes" id="UP001556367">
    <property type="component" value="Unassembled WGS sequence"/>
</dbReference>
<dbReference type="PRINTS" id="PR00783">
    <property type="entry name" value="MINTRINSICP"/>
</dbReference>
<dbReference type="PANTHER" id="PTHR19139:SF199">
    <property type="entry name" value="MIP17260P"/>
    <property type="match status" value="1"/>
</dbReference>
<comment type="similarity">
    <text evidence="2 6">Belongs to the MIP/aquaporin (TC 1.A.8) family.</text>
</comment>
<accession>A0ABR3IQ92</accession>
<feature type="transmembrane region" description="Helical" evidence="8">
    <location>
        <begin position="220"/>
        <end position="240"/>
    </location>
</feature>
<feature type="transmembrane region" description="Helical" evidence="8">
    <location>
        <begin position="179"/>
        <end position="200"/>
    </location>
</feature>
<keyword evidence="3 6" id="KW-0812">Transmembrane</keyword>